<dbReference type="PANTHER" id="PTHR22911">
    <property type="entry name" value="ACYL-MALONYL CONDENSING ENZYME-RELATED"/>
    <property type="match status" value="1"/>
</dbReference>
<dbReference type="Pfam" id="PF00892">
    <property type="entry name" value="EamA"/>
    <property type="match status" value="1"/>
</dbReference>
<feature type="transmembrane region" description="Helical" evidence="1">
    <location>
        <begin position="211"/>
        <end position="229"/>
    </location>
</feature>
<keyword evidence="4" id="KW-1185">Reference proteome</keyword>
<proteinExistence type="predicted"/>
<evidence type="ECO:0000256" key="1">
    <source>
        <dbReference type="SAM" id="Phobius"/>
    </source>
</evidence>
<feature type="transmembrane region" description="Helical" evidence="1">
    <location>
        <begin position="37"/>
        <end position="55"/>
    </location>
</feature>
<feature type="domain" description="EamA" evidence="2">
    <location>
        <begin position="7"/>
        <end position="138"/>
    </location>
</feature>
<dbReference type="RefSeq" id="WP_121163423.1">
    <property type="nucleotide sequence ID" value="NZ_RAPE01000001.1"/>
</dbReference>
<feature type="transmembrane region" description="Helical" evidence="1">
    <location>
        <begin position="266"/>
        <end position="284"/>
    </location>
</feature>
<name>A0A3A8AVQ3_9RHOB</name>
<organism evidence="3 4">
    <name type="scientific">Roseovarius spongiae</name>
    <dbReference type="NCBI Taxonomy" id="2320272"/>
    <lineage>
        <taxon>Bacteria</taxon>
        <taxon>Pseudomonadati</taxon>
        <taxon>Pseudomonadota</taxon>
        <taxon>Alphaproteobacteria</taxon>
        <taxon>Rhodobacterales</taxon>
        <taxon>Roseobacteraceae</taxon>
        <taxon>Roseovarius</taxon>
    </lineage>
</organism>
<feature type="transmembrane region" description="Helical" evidence="1">
    <location>
        <begin position="123"/>
        <end position="142"/>
    </location>
</feature>
<comment type="caution">
    <text evidence="3">The sequence shown here is derived from an EMBL/GenBank/DDBJ whole genome shotgun (WGS) entry which is preliminary data.</text>
</comment>
<keyword evidence="1" id="KW-0472">Membrane</keyword>
<dbReference type="InterPro" id="IPR037185">
    <property type="entry name" value="EmrE-like"/>
</dbReference>
<dbReference type="SUPFAM" id="SSF103481">
    <property type="entry name" value="Multidrug resistance efflux transporter EmrE"/>
    <property type="match status" value="2"/>
</dbReference>
<accession>A0A3A8AVQ3</accession>
<feature type="transmembrane region" description="Helical" evidence="1">
    <location>
        <begin position="241"/>
        <end position="260"/>
    </location>
</feature>
<feature type="transmembrane region" description="Helical" evidence="1">
    <location>
        <begin position="154"/>
        <end position="173"/>
    </location>
</feature>
<dbReference type="InterPro" id="IPR000620">
    <property type="entry name" value="EamA_dom"/>
</dbReference>
<reference evidence="3 4" key="1">
    <citation type="submission" date="2018-09" db="EMBL/GenBank/DDBJ databases">
        <title>Roseovarius spongiae sp. nov., isolated from a marine sponge.</title>
        <authorList>
            <person name="Zhuang L."/>
            <person name="Luo L."/>
        </authorList>
    </citation>
    <scope>NUCLEOTIDE SEQUENCE [LARGE SCALE GENOMIC DNA]</scope>
    <source>
        <strain evidence="3 4">HN-E21</strain>
    </source>
</reference>
<feature type="transmembrane region" description="Helical" evidence="1">
    <location>
        <begin position="180"/>
        <end position="205"/>
    </location>
</feature>
<evidence type="ECO:0000313" key="3">
    <source>
        <dbReference type="EMBL" id="RKF16388.1"/>
    </source>
</evidence>
<dbReference type="Proteomes" id="UP000281128">
    <property type="component" value="Unassembled WGS sequence"/>
</dbReference>
<feature type="transmembrane region" description="Helical" evidence="1">
    <location>
        <begin position="91"/>
        <end position="111"/>
    </location>
</feature>
<evidence type="ECO:0000313" key="4">
    <source>
        <dbReference type="Proteomes" id="UP000281128"/>
    </source>
</evidence>
<dbReference type="AlphaFoldDB" id="A0A3A8AVQ3"/>
<evidence type="ECO:0000259" key="2">
    <source>
        <dbReference type="Pfam" id="PF00892"/>
    </source>
</evidence>
<dbReference type="EMBL" id="RAPE01000001">
    <property type="protein sequence ID" value="RKF16388.1"/>
    <property type="molecule type" value="Genomic_DNA"/>
</dbReference>
<sequence>MRQHPFFGLGLALFGALILSPDAMLMRLSYMNGPQMMAWRGLCMGAVMLIGWLLLSRSRRADLRAALSGFGLLIIGCQCLNSTLFSAGIATAPAAVVLFGIATVPVFAALGSRLLTGERARPATWAATVAVMTGIGIAVFGGQGERIGFDLASALGALAGLGVAMVLAINFVVLRARPELPIALLFCVGAFCTGAIGTSVVGPAALLDGRVWAILLTAAVVVPASFFSLSVASRYTAASNVSLLMLLETVLGPVWVWLALGEAVGPAMLLGGAIVVGSLALYLLHERRRMARGRIFR</sequence>
<feature type="transmembrane region" description="Helical" evidence="1">
    <location>
        <begin position="67"/>
        <end position="85"/>
    </location>
</feature>
<gene>
    <name evidence="3" type="ORF">D6850_02180</name>
</gene>
<keyword evidence="1" id="KW-0812">Transmembrane</keyword>
<keyword evidence="1" id="KW-1133">Transmembrane helix</keyword>
<protein>
    <submittedName>
        <fullName evidence="3">DMT family transporter</fullName>
    </submittedName>
</protein>
<dbReference type="GO" id="GO:0016020">
    <property type="term" value="C:membrane"/>
    <property type="evidence" value="ECO:0007669"/>
    <property type="project" value="InterPro"/>
</dbReference>
<dbReference type="OrthoDB" id="9810239at2"/>